<comment type="subcellular location">
    <subcellularLocation>
        <location evidence="1">Cell membrane</location>
        <topology evidence="1">Lipid-anchor</topology>
        <topology evidence="1">GPI-anchor</topology>
    </subcellularLocation>
</comment>
<dbReference type="Gene3D" id="1.20.58.1040">
    <property type="match status" value="1"/>
</dbReference>
<keyword evidence="5" id="KW-1133">Transmembrane helix</keyword>
<keyword evidence="2" id="KW-0325">Glycoprotein</keyword>
<dbReference type="STRING" id="74649.A0A2P6Q5C3"/>
<evidence type="ECO:0000256" key="5">
    <source>
        <dbReference type="SAM" id="Phobius"/>
    </source>
</evidence>
<dbReference type="GO" id="GO:0009506">
    <property type="term" value="C:plasmodesma"/>
    <property type="evidence" value="ECO:0007669"/>
    <property type="project" value="UniProtKB-ARBA"/>
</dbReference>
<protein>
    <submittedName>
        <fullName evidence="7">Putative X8 domain-containing protein</fullName>
    </submittedName>
</protein>
<dbReference type="PANTHER" id="PTHR31044">
    <property type="entry name" value="BETA-1,3 GLUCANASE"/>
    <property type="match status" value="1"/>
</dbReference>
<evidence type="ECO:0000256" key="4">
    <source>
        <dbReference type="SAM" id="MobiDB-lite"/>
    </source>
</evidence>
<keyword evidence="5" id="KW-0812">Transmembrane</keyword>
<gene>
    <name evidence="7" type="ORF">RchiOBHm_Chr5g0013291</name>
</gene>
<dbReference type="GO" id="GO:0005886">
    <property type="term" value="C:plasma membrane"/>
    <property type="evidence" value="ECO:0007669"/>
    <property type="project" value="UniProtKB-SubCell"/>
</dbReference>
<dbReference type="Proteomes" id="UP000238479">
    <property type="component" value="Chromosome 5"/>
</dbReference>
<evidence type="ECO:0000313" key="7">
    <source>
        <dbReference type="EMBL" id="PRQ29383.1"/>
    </source>
</evidence>
<organism evidence="7 8">
    <name type="scientific">Rosa chinensis</name>
    <name type="common">China rose</name>
    <dbReference type="NCBI Taxonomy" id="74649"/>
    <lineage>
        <taxon>Eukaryota</taxon>
        <taxon>Viridiplantae</taxon>
        <taxon>Streptophyta</taxon>
        <taxon>Embryophyta</taxon>
        <taxon>Tracheophyta</taxon>
        <taxon>Spermatophyta</taxon>
        <taxon>Magnoliopsida</taxon>
        <taxon>eudicotyledons</taxon>
        <taxon>Gunneridae</taxon>
        <taxon>Pentapetalae</taxon>
        <taxon>rosids</taxon>
        <taxon>fabids</taxon>
        <taxon>Rosales</taxon>
        <taxon>Rosaceae</taxon>
        <taxon>Rosoideae</taxon>
        <taxon>Rosoideae incertae sedis</taxon>
        <taxon>Rosa</taxon>
    </lineage>
</organism>
<dbReference type="EMBL" id="PDCK01000043">
    <property type="protein sequence ID" value="PRQ29383.1"/>
    <property type="molecule type" value="Genomic_DNA"/>
</dbReference>
<feature type="region of interest" description="Disordered" evidence="4">
    <location>
        <begin position="229"/>
        <end position="252"/>
    </location>
</feature>
<dbReference type="PANTHER" id="PTHR31044:SF57">
    <property type="entry name" value="CARBOHYDRATE-BINDING X8 DOMAIN SUPERFAMILY PROTEIN"/>
    <property type="match status" value="1"/>
</dbReference>
<keyword evidence="2" id="KW-0336">GPI-anchor</keyword>
<comment type="caution">
    <text evidence="7">The sequence shown here is derived from an EMBL/GenBank/DDBJ whole genome shotgun (WGS) entry which is preliminary data.</text>
</comment>
<feature type="compositionally biased region" description="Pro residues" evidence="4">
    <location>
        <begin position="231"/>
        <end position="244"/>
    </location>
</feature>
<proteinExistence type="predicted"/>
<feature type="domain" description="X8" evidence="6">
    <location>
        <begin position="81"/>
        <end position="164"/>
    </location>
</feature>
<evidence type="ECO:0000259" key="6">
    <source>
        <dbReference type="SMART" id="SM00768"/>
    </source>
</evidence>
<accession>A0A2P6Q5C3</accession>
<name>A0A2P6Q5C3_ROSCH</name>
<feature type="transmembrane region" description="Helical" evidence="5">
    <location>
        <begin position="191"/>
        <end position="215"/>
    </location>
</feature>
<dbReference type="InterPro" id="IPR044788">
    <property type="entry name" value="X8_dom_prot"/>
</dbReference>
<evidence type="ECO:0000256" key="3">
    <source>
        <dbReference type="ARBA" id="ARBA00022729"/>
    </source>
</evidence>
<keyword evidence="8" id="KW-1185">Reference proteome</keyword>
<reference evidence="7 8" key="1">
    <citation type="journal article" date="2018" name="Nat. Genet.">
        <title>The Rosa genome provides new insights in the design of modern roses.</title>
        <authorList>
            <person name="Bendahmane M."/>
        </authorList>
    </citation>
    <scope>NUCLEOTIDE SEQUENCE [LARGE SCALE GENOMIC DNA]</scope>
    <source>
        <strain evidence="8">cv. Old Blush</strain>
    </source>
</reference>
<dbReference type="InterPro" id="IPR012946">
    <property type="entry name" value="X8"/>
</dbReference>
<keyword evidence="2" id="KW-0449">Lipoprotein</keyword>
<dbReference type="Pfam" id="PF07983">
    <property type="entry name" value="X8"/>
    <property type="match status" value="2"/>
</dbReference>
<dbReference type="AlphaFoldDB" id="A0A2P6Q5C3"/>
<sequence length="252" mass="27225">MQDLETYACNYVDCSSIHNGGPCFNPSNAFSHAAFAMNAYYQEQHQCFGNSGLISITDPSYGNCYFAGRKETVSSSAALSAWCVAKPTATDNLLQLNIDFACSHVNCSVIEPRGECQLPDAIMNHASVAMNLYYQSFGRTDMSCYFQSTGMVVIEDPSSGTCVYEGVFPDSEPVTPVHAKGKSRAFSATSVGVMVMGSIIGCALVAVAIYVMLWLRQPRPPVVKEVHMDPLPQPLYQPPEPSASPAPVEGSY</sequence>
<evidence type="ECO:0000256" key="1">
    <source>
        <dbReference type="ARBA" id="ARBA00004609"/>
    </source>
</evidence>
<evidence type="ECO:0000313" key="8">
    <source>
        <dbReference type="Proteomes" id="UP000238479"/>
    </source>
</evidence>
<dbReference type="Gramene" id="PRQ29383">
    <property type="protein sequence ID" value="PRQ29383"/>
    <property type="gene ID" value="RchiOBHm_Chr5g0013291"/>
</dbReference>
<keyword evidence="5" id="KW-0472">Membrane</keyword>
<keyword evidence="3" id="KW-0732">Signal</keyword>
<evidence type="ECO:0000256" key="2">
    <source>
        <dbReference type="ARBA" id="ARBA00022622"/>
    </source>
</evidence>
<dbReference type="GO" id="GO:0098552">
    <property type="term" value="C:side of membrane"/>
    <property type="evidence" value="ECO:0007669"/>
    <property type="project" value="UniProtKB-KW"/>
</dbReference>
<dbReference type="SMART" id="SM00768">
    <property type="entry name" value="X8"/>
    <property type="match status" value="2"/>
</dbReference>
<feature type="domain" description="X8" evidence="6">
    <location>
        <begin position="2"/>
        <end position="66"/>
    </location>
</feature>